<dbReference type="OrthoDB" id="9809206at2"/>
<comment type="similarity">
    <text evidence="2">Belongs to the MscS (TC 1.A.23) family.</text>
</comment>
<evidence type="ECO:0000256" key="6">
    <source>
        <dbReference type="SAM" id="MobiDB-lite"/>
    </source>
</evidence>
<feature type="compositionally biased region" description="Polar residues" evidence="6">
    <location>
        <begin position="273"/>
        <end position="284"/>
    </location>
</feature>
<dbReference type="InterPro" id="IPR006685">
    <property type="entry name" value="MscS_channel_2nd"/>
</dbReference>
<dbReference type="PANTHER" id="PTHR30221">
    <property type="entry name" value="SMALL-CONDUCTANCE MECHANOSENSITIVE CHANNEL"/>
    <property type="match status" value="1"/>
</dbReference>
<dbReference type="GeneID" id="82203515"/>
<evidence type="ECO:0000256" key="2">
    <source>
        <dbReference type="ARBA" id="ARBA00008017"/>
    </source>
</evidence>
<reference evidence="9 10" key="1">
    <citation type="submission" date="2016-11" db="EMBL/GenBank/DDBJ databases">
        <title>Description of two novel members of the family Erysipelotrichaceae: Ileibacterium lipovorans gen. nov., sp. nov. and Dubosiella newyorkensis, gen. nov., sp. nov.</title>
        <authorList>
            <person name="Cox L.M."/>
            <person name="Sohn J."/>
            <person name="Tyrrell K.L."/>
            <person name="Citron D.M."/>
            <person name="Lawson P.A."/>
            <person name="Patel N.B."/>
            <person name="Iizumi T."/>
            <person name="Perez-Perez G.I."/>
            <person name="Goldstein E.J."/>
            <person name="Blaser M.J."/>
        </authorList>
    </citation>
    <scope>NUCLEOTIDE SEQUENCE [LARGE SCALE GENOMIC DNA]</scope>
    <source>
        <strain evidence="9 10">NYU-BL-A3</strain>
    </source>
</reference>
<comment type="subcellular location">
    <subcellularLocation>
        <location evidence="1">Membrane</location>
        <topology evidence="1">Multi-pass membrane protein</topology>
    </subcellularLocation>
</comment>
<keyword evidence="3 7" id="KW-0812">Transmembrane</keyword>
<dbReference type="SUPFAM" id="SSF50182">
    <property type="entry name" value="Sm-like ribonucleoproteins"/>
    <property type="match status" value="1"/>
</dbReference>
<feature type="transmembrane region" description="Helical" evidence="7">
    <location>
        <begin position="57"/>
        <end position="77"/>
    </location>
</feature>
<proteinExistence type="inferred from homology"/>
<keyword evidence="10" id="KW-1185">Reference proteome</keyword>
<organism evidence="9 10">
    <name type="scientific">Ileibacterium valens</name>
    <dbReference type="NCBI Taxonomy" id="1862668"/>
    <lineage>
        <taxon>Bacteria</taxon>
        <taxon>Bacillati</taxon>
        <taxon>Bacillota</taxon>
        <taxon>Erysipelotrichia</taxon>
        <taxon>Erysipelotrichales</taxon>
        <taxon>Erysipelotrichaceae</taxon>
        <taxon>Ileibacterium</taxon>
    </lineage>
</organism>
<feature type="region of interest" description="Disordered" evidence="6">
    <location>
        <begin position="260"/>
        <end position="284"/>
    </location>
</feature>
<dbReference type="InterPro" id="IPR011014">
    <property type="entry name" value="MscS_channel_TM-2"/>
</dbReference>
<dbReference type="Pfam" id="PF00924">
    <property type="entry name" value="MS_channel_2nd"/>
    <property type="match status" value="1"/>
</dbReference>
<evidence type="ECO:0000256" key="5">
    <source>
        <dbReference type="ARBA" id="ARBA00023136"/>
    </source>
</evidence>
<accession>A0A1U7NDY9</accession>
<gene>
    <name evidence="9" type="ORF">BO222_10150</name>
</gene>
<evidence type="ECO:0000256" key="7">
    <source>
        <dbReference type="SAM" id="Phobius"/>
    </source>
</evidence>
<sequence length="284" mass="30999">MSELFKLNSPETTIDFIITWAEKLWIPILEILAGVIIGKMLKKIILKGVSKAPDPGLLTFMASASDIIVLAFFSIIAVESLGVKLTSIVTLVSALGLGISLALKENMSNVAGGMQILITKPFSIGDFISISEHKGTVSAIELMFTTLTTRHNKVVIVPNSLLVTDILINYSRMLDRKVTVQVPIAIPNDLSLILESSKKIIHEADLRLIDDPTVCYEEFVQGYAVLMVEGTVRPEDYEETKHQIATLIASKLNAFNPSTSPSKIEIVDEDDNQTSGSLKNQASD</sequence>
<keyword evidence="4 7" id="KW-1133">Transmembrane helix</keyword>
<name>A0A1U7NDY9_9FIRM</name>
<feature type="transmembrane region" description="Helical" evidence="7">
    <location>
        <begin position="83"/>
        <end position="103"/>
    </location>
</feature>
<dbReference type="SUPFAM" id="SSF82861">
    <property type="entry name" value="Mechanosensitive channel protein MscS (YggB), transmembrane region"/>
    <property type="match status" value="1"/>
</dbReference>
<dbReference type="GO" id="GO:0008381">
    <property type="term" value="F:mechanosensitive monoatomic ion channel activity"/>
    <property type="evidence" value="ECO:0007669"/>
    <property type="project" value="InterPro"/>
</dbReference>
<dbReference type="InterPro" id="IPR010920">
    <property type="entry name" value="LSM_dom_sf"/>
</dbReference>
<evidence type="ECO:0000256" key="1">
    <source>
        <dbReference type="ARBA" id="ARBA00004141"/>
    </source>
</evidence>
<dbReference type="Proteomes" id="UP000186341">
    <property type="component" value="Unassembled WGS sequence"/>
</dbReference>
<dbReference type="RefSeq" id="WP_075820705.1">
    <property type="nucleotide sequence ID" value="NZ_CAPNHH010000114.1"/>
</dbReference>
<feature type="domain" description="Mechanosensitive ion channel MscS" evidence="8">
    <location>
        <begin position="107"/>
        <end position="172"/>
    </location>
</feature>
<dbReference type="Gene3D" id="1.10.287.1260">
    <property type="match status" value="1"/>
</dbReference>
<keyword evidence="5 7" id="KW-0472">Membrane</keyword>
<dbReference type="PANTHER" id="PTHR30221:SF1">
    <property type="entry name" value="SMALL-CONDUCTANCE MECHANOSENSITIVE CHANNEL"/>
    <property type="match status" value="1"/>
</dbReference>
<evidence type="ECO:0000313" key="10">
    <source>
        <dbReference type="Proteomes" id="UP000186341"/>
    </source>
</evidence>
<dbReference type="Gene3D" id="2.30.30.60">
    <property type="match status" value="1"/>
</dbReference>
<evidence type="ECO:0000259" key="8">
    <source>
        <dbReference type="Pfam" id="PF00924"/>
    </source>
</evidence>
<evidence type="ECO:0000256" key="3">
    <source>
        <dbReference type="ARBA" id="ARBA00022692"/>
    </source>
</evidence>
<protein>
    <recommendedName>
        <fullName evidence="8">Mechanosensitive ion channel MscS domain-containing protein</fullName>
    </recommendedName>
</protein>
<dbReference type="AlphaFoldDB" id="A0A1U7NDY9"/>
<dbReference type="EMBL" id="MPJW01000195">
    <property type="protein sequence ID" value="OLU37642.1"/>
    <property type="molecule type" value="Genomic_DNA"/>
</dbReference>
<evidence type="ECO:0000313" key="9">
    <source>
        <dbReference type="EMBL" id="OLU37642.1"/>
    </source>
</evidence>
<evidence type="ECO:0000256" key="4">
    <source>
        <dbReference type="ARBA" id="ARBA00022989"/>
    </source>
</evidence>
<dbReference type="InterPro" id="IPR045275">
    <property type="entry name" value="MscS_archaea/bacteria_type"/>
</dbReference>
<dbReference type="InterPro" id="IPR023408">
    <property type="entry name" value="MscS_beta-dom_sf"/>
</dbReference>
<dbReference type="GO" id="GO:0016020">
    <property type="term" value="C:membrane"/>
    <property type="evidence" value="ECO:0007669"/>
    <property type="project" value="UniProtKB-SubCell"/>
</dbReference>
<comment type="caution">
    <text evidence="9">The sequence shown here is derived from an EMBL/GenBank/DDBJ whole genome shotgun (WGS) entry which is preliminary data.</text>
</comment>